<name>A0AAE3SQ14_9FLAO</name>
<accession>A0AAE3SQ14</accession>
<evidence type="ECO:0000313" key="3">
    <source>
        <dbReference type="Proteomes" id="UP001207116"/>
    </source>
</evidence>
<protein>
    <submittedName>
        <fullName evidence="2">Class I SAM-dependent methyltransferase</fullName>
    </submittedName>
</protein>
<reference evidence="2" key="1">
    <citation type="submission" date="2022-11" db="EMBL/GenBank/DDBJ databases">
        <title>The characterization of three novel Bacteroidetes species and genomic analysis of their roles in tidal elemental geochemical cycles.</title>
        <authorList>
            <person name="Ma K.-J."/>
        </authorList>
    </citation>
    <scope>NUCLEOTIDE SEQUENCE</scope>
    <source>
        <strain evidence="2">M415</strain>
    </source>
</reference>
<organism evidence="2 3">
    <name type="scientific">Lentiprolixibacter aurantiacus</name>
    <dbReference type="NCBI Taxonomy" id="2993939"/>
    <lineage>
        <taxon>Bacteria</taxon>
        <taxon>Pseudomonadati</taxon>
        <taxon>Bacteroidota</taxon>
        <taxon>Flavobacteriia</taxon>
        <taxon>Flavobacteriales</taxon>
        <taxon>Flavobacteriaceae</taxon>
        <taxon>Lentiprolixibacter</taxon>
    </lineage>
</organism>
<proteinExistence type="predicted"/>
<dbReference type="RefSeq" id="WP_266015414.1">
    <property type="nucleotide sequence ID" value="NZ_JAPFQP010000004.1"/>
</dbReference>
<evidence type="ECO:0000313" key="2">
    <source>
        <dbReference type="EMBL" id="MCX2720766.1"/>
    </source>
</evidence>
<dbReference type="Gene3D" id="3.40.50.150">
    <property type="entry name" value="Vaccinia Virus protein VP39"/>
    <property type="match status" value="1"/>
</dbReference>
<dbReference type="InterPro" id="IPR013216">
    <property type="entry name" value="Methyltransf_11"/>
</dbReference>
<dbReference type="GO" id="GO:0032259">
    <property type="term" value="P:methylation"/>
    <property type="evidence" value="ECO:0007669"/>
    <property type="project" value="UniProtKB-KW"/>
</dbReference>
<dbReference type="Proteomes" id="UP001207116">
    <property type="component" value="Unassembled WGS sequence"/>
</dbReference>
<dbReference type="SUPFAM" id="SSF53335">
    <property type="entry name" value="S-adenosyl-L-methionine-dependent methyltransferases"/>
    <property type="match status" value="1"/>
</dbReference>
<gene>
    <name evidence="2" type="ORF">OO016_14220</name>
</gene>
<dbReference type="Pfam" id="PF08241">
    <property type="entry name" value="Methyltransf_11"/>
    <property type="match status" value="1"/>
</dbReference>
<dbReference type="EMBL" id="JAPFQP010000004">
    <property type="protein sequence ID" value="MCX2720766.1"/>
    <property type="molecule type" value="Genomic_DNA"/>
</dbReference>
<dbReference type="AlphaFoldDB" id="A0AAE3SQ14"/>
<feature type="domain" description="Methyltransferase type 11" evidence="1">
    <location>
        <begin position="46"/>
        <end position="129"/>
    </location>
</feature>
<comment type="caution">
    <text evidence="2">The sequence shown here is derived from an EMBL/GenBank/DDBJ whole genome shotgun (WGS) entry which is preliminary data.</text>
</comment>
<dbReference type="InterPro" id="IPR029063">
    <property type="entry name" value="SAM-dependent_MTases_sf"/>
</dbReference>
<keyword evidence="3" id="KW-1185">Reference proteome</keyword>
<sequence>MAYTVFEDNLVDYEQWYEDHKMVFESEVRAIQAQFEKLPENIHGIEVGLGTGRFAHALGIREGIEPAEVMAQKAVQRGIEVVKGTAEQLPYADMQFDFVLFVTICYLDNLKLALREANRVLKRDGSIIIGFLDKEMPVAQNYLEKKHRSTFYRDASFYTVKRVESLLKETGFSKPEFNQTLFGELDDIVDAQYPKEGFGEGSFVVVKAIRK</sequence>
<keyword evidence="2" id="KW-0489">Methyltransferase</keyword>
<keyword evidence="2" id="KW-0808">Transferase</keyword>
<evidence type="ECO:0000259" key="1">
    <source>
        <dbReference type="Pfam" id="PF08241"/>
    </source>
</evidence>
<dbReference type="CDD" id="cd02440">
    <property type="entry name" value="AdoMet_MTases"/>
    <property type="match status" value="1"/>
</dbReference>
<dbReference type="GO" id="GO:0008757">
    <property type="term" value="F:S-adenosylmethionine-dependent methyltransferase activity"/>
    <property type="evidence" value="ECO:0007669"/>
    <property type="project" value="InterPro"/>
</dbReference>